<protein>
    <submittedName>
        <fullName evidence="5">Putative polysaccharide export protein</fullName>
    </submittedName>
</protein>
<evidence type="ECO:0000259" key="3">
    <source>
        <dbReference type="Pfam" id="PF02563"/>
    </source>
</evidence>
<dbReference type="PANTHER" id="PTHR33619">
    <property type="entry name" value="POLYSACCHARIDE EXPORT PROTEIN GFCE-RELATED"/>
    <property type="match status" value="1"/>
</dbReference>
<dbReference type="KEGG" id="dgg:DGI_2951"/>
<feature type="region of interest" description="Disordered" evidence="2">
    <location>
        <begin position="277"/>
        <end position="299"/>
    </location>
</feature>
<keyword evidence="6" id="KW-1185">Reference proteome</keyword>
<dbReference type="Pfam" id="PF02563">
    <property type="entry name" value="Poly_export"/>
    <property type="match status" value="1"/>
</dbReference>
<evidence type="ECO:0000313" key="5">
    <source>
        <dbReference type="EMBL" id="AGW14676.1"/>
    </source>
</evidence>
<dbReference type="PANTHER" id="PTHR33619:SF3">
    <property type="entry name" value="POLYSACCHARIDE EXPORT PROTEIN GFCE-RELATED"/>
    <property type="match status" value="1"/>
</dbReference>
<name>T2GEY6_MEGG1</name>
<sequence>MGAINLQPGAIMTLYLRPVLLLALFWIAALLCPGCGGPKDPVSLSPVSAGSSINATRNAVHAGPLAYGDKLSVHVWRHDDLTLEPQVDETGGFDFPLIGKVQASGKTIGQLRDEMRSRLAVYLVNPQLMVELMQSAFRTAYVYGEVTAEGPVVLNHDVTLWEAISRCGGFTRDASEGNVLIIRGAQGRGEMQLLVADMKLANVEKDKPFNFSGYLAPGDLVFVPPTTLANVERFMTRLRNILEAIASAERAIIFIPQVRDALIDVYDGQPPDYTSSSGNLNNVAGENLSNQGGVITPTQ</sequence>
<evidence type="ECO:0000256" key="2">
    <source>
        <dbReference type="SAM" id="MobiDB-lite"/>
    </source>
</evidence>
<evidence type="ECO:0000256" key="1">
    <source>
        <dbReference type="ARBA" id="ARBA00022729"/>
    </source>
</evidence>
<dbReference type="InterPro" id="IPR049712">
    <property type="entry name" value="Poly_export"/>
</dbReference>
<dbReference type="InterPro" id="IPR019554">
    <property type="entry name" value="Soluble_ligand-bd"/>
</dbReference>
<dbReference type="HOGENOM" id="CLU_929768_0_0_7"/>
<reference evidence="6" key="2">
    <citation type="submission" date="2013-07" db="EMBL/GenBank/DDBJ databases">
        <authorList>
            <person name="Morais-Silva F.O."/>
            <person name="Rezende A.M."/>
            <person name="Pimentel C."/>
            <person name="Resende D.M."/>
            <person name="Santos C.I."/>
            <person name="Clemente C."/>
            <person name="de Oliveira L.M."/>
            <person name="da Silva S.M."/>
            <person name="Costa D.A."/>
            <person name="Varela-Raposo A."/>
            <person name="Horacio E.C.A."/>
            <person name="Matos M."/>
            <person name="Flores O."/>
            <person name="Ruiz J.C."/>
            <person name="Rodrigues-Pousada C."/>
        </authorList>
    </citation>
    <scope>NUCLEOTIDE SEQUENCE [LARGE SCALE GENOMIC DNA]</scope>
    <source>
        <strain evidence="6">ATCC 19364 / DSM 1382 / NCIMB 9332 / VKM B-1759</strain>
    </source>
</reference>
<dbReference type="AlphaFoldDB" id="T2GEY6"/>
<evidence type="ECO:0000313" key="6">
    <source>
        <dbReference type="Proteomes" id="UP000016587"/>
    </source>
</evidence>
<dbReference type="Pfam" id="PF10531">
    <property type="entry name" value="SLBB"/>
    <property type="match status" value="1"/>
</dbReference>
<dbReference type="eggNOG" id="COG1596">
    <property type="taxonomic scope" value="Bacteria"/>
</dbReference>
<organism evidence="5 6">
    <name type="scientific">Megalodesulfovibrio gigas (strain ATCC 19364 / DSM 1382 / NCIMB 9332 / VKM B-1759)</name>
    <name type="common">Desulfovibrio gigas</name>
    <dbReference type="NCBI Taxonomy" id="1121448"/>
    <lineage>
        <taxon>Bacteria</taxon>
        <taxon>Pseudomonadati</taxon>
        <taxon>Thermodesulfobacteriota</taxon>
        <taxon>Desulfovibrionia</taxon>
        <taxon>Desulfovibrionales</taxon>
        <taxon>Desulfovibrionaceae</taxon>
        <taxon>Megalodesulfovibrio</taxon>
    </lineage>
</organism>
<dbReference type="PATRIC" id="fig|1121448.10.peg.2913"/>
<dbReference type="EMBL" id="CP006585">
    <property type="protein sequence ID" value="AGW14676.1"/>
    <property type="molecule type" value="Genomic_DNA"/>
</dbReference>
<dbReference type="Proteomes" id="UP000016587">
    <property type="component" value="Chromosome"/>
</dbReference>
<dbReference type="STRING" id="1121448.DGI_2951"/>
<dbReference type="Gene3D" id="3.10.560.10">
    <property type="entry name" value="Outer membrane lipoprotein wza domain like"/>
    <property type="match status" value="1"/>
</dbReference>
<dbReference type="InterPro" id="IPR003715">
    <property type="entry name" value="Poly_export_N"/>
</dbReference>
<accession>T2GEY6</accession>
<keyword evidence="1" id="KW-0732">Signal</keyword>
<reference evidence="5 6" key="1">
    <citation type="journal article" date="2013" name="J. Bacteriol.">
        <title>Roles of HynAB and Ech, the only two hydrogenases found in the model sulfate reducer Desulfovibrio gigas.</title>
        <authorList>
            <person name="Morais-Silva F.O."/>
            <person name="Santos C.I."/>
            <person name="Rodrigues R."/>
            <person name="Pereira I.A."/>
            <person name="Rodrigues-Pousada C."/>
        </authorList>
    </citation>
    <scope>NUCLEOTIDE SEQUENCE [LARGE SCALE GENOMIC DNA]</scope>
    <source>
        <strain evidence="6">ATCC 19364 / DSM 1382 / NCIMB 9332 / VKM B-1759</strain>
    </source>
</reference>
<evidence type="ECO:0000259" key="4">
    <source>
        <dbReference type="Pfam" id="PF10531"/>
    </source>
</evidence>
<dbReference type="Gene3D" id="3.30.1950.10">
    <property type="entry name" value="wza like domain"/>
    <property type="match status" value="1"/>
</dbReference>
<dbReference type="GO" id="GO:0015159">
    <property type="term" value="F:polysaccharide transmembrane transporter activity"/>
    <property type="evidence" value="ECO:0007669"/>
    <property type="project" value="InterPro"/>
</dbReference>
<gene>
    <name evidence="5" type="ORF">DGI_2951</name>
</gene>
<feature type="domain" description="Soluble ligand binding" evidence="4">
    <location>
        <begin position="140"/>
        <end position="191"/>
    </location>
</feature>
<feature type="domain" description="Polysaccharide export protein N-terminal" evidence="3">
    <location>
        <begin position="65"/>
        <end position="132"/>
    </location>
</feature>
<proteinExistence type="predicted"/>